<dbReference type="Gene3D" id="3.30.1240.10">
    <property type="match status" value="1"/>
</dbReference>
<keyword evidence="2" id="KW-1185">Reference proteome</keyword>
<dbReference type="NCBIfam" id="TIGR01484">
    <property type="entry name" value="HAD-SF-IIB"/>
    <property type="match status" value="1"/>
</dbReference>
<evidence type="ECO:0000313" key="2">
    <source>
        <dbReference type="Proteomes" id="UP001496674"/>
    </source>
</evidence>
<dbReference type="PANTHER" id="PTHR10000">
    <property type="entry name" value="PHOSPHOSERINE PHOSPHATASE"/>
    <property type="match status" value="1"/>
</dbReference>
<proteinExistence type="predicted"/>
<dbReference type="InterPro" id="IPR023214">
    <property type="entry name" value="HAD_sf"/>
</dbReference>
<dbReference type="Proteomes" id="UP001496674">
    <property type="component" value="Chromosome"/>
</dbReference>
<accession>A0ABN6Z7R3</accession>
<dbReference type="SUPFAM" id="SSF56784">
    <property type="entry name" value="HAD-like"/>
    <property type="match status" value="1"/>
</dbReference>
<dbReference type="SFLD" id="SFLDS00003">
    <property type="entry name" value="Haloacid_Dehalogenase"/>
    <property type="match status" value="1"/>
</dbReference>
<dbReference type="NCBIfam" id="TIGR00099">
    <property type="entry name" value="Cof-subfamily"/>
    <property type="match status" value="1"/>
</dbReference>
<protein>
    <submittedName>
        <fullName evidence="1">Haloacid dehalogenase</fullName>
    </submittedName>
</protein>
<name>A0ABN6Z7R3_9BACE</name>
<dbReference type="SFLD" id="SFLDG01140">
    <property type="entry name" value="C2.B:_Phosphomannomutase_and_P"/>
    <property type="match status" value="1"/>
</dbReference>
<sequence length="267" mass="29926">MYKLLVLDLDGTLTNSQKKITGKTKEAIRKAQEKGIKVVLASGRPTYGIVPLANELRLDTLGGYILSYNGGEIIDWKTKEVLHARQLDPQVLPYLYKSAKKNDFAIITYQNQFIITESPDDIYVHKEAFLNKMEIKKVENFLSYVDYPVSKCLITGESEQLMALEKEMNHYLKGTMGVFRSEPFFLELVPNGIDKAQSLGILLEKLGMTADEMMACGDGFNDLSMIQFAGLGVAMGNAQLIVRQQADFITLSNEEDGVAHVVERFLL</sequence>
<dbReference type="InterPro" id="IPR000150">
    <property type="entry name" value="Cof"/>
</dbReference>
<dbReference type="InterPro" id="IPR036412">
    <property type="entry name" value="HAD-like_sf"/>
</dbReference>
<dbReference type="InterPro" id="IPR006379">
    <property type="entry name" value="HAD-SF_hydro_IIB"/>
</dbReference>
<dbReference type="Pfam" id="PF08282">
    <property type="entry name" value="Hydrolase_3"/>
    <property type="match status" value="1"/>
</dbReference>
<dbReference type="PANTHER" id="PTHR10000:SF8">
    <property type="entry name" value="HAD SUPERFAMILY HYDROLASE-LIKE, TYPE 3"/>
    <property type="match status" value="1"/>
</dbReference>
<gene>
    <name evidence="1" type="ORF">BSYN_09580</name>
</gene>
<dbReference type="Gene3D" id="3.40.50.1000">
    <property type="entry name" value="HAD superfamily/HAD-like"/>
    <property type="match status" value="1"/>
</dbReference>
<organism evidence="1 2">
    <name type="scientific">Bacteroides sedimenti</name>
    <dbReference type="NCBI Taxonomy" id="2136147"/>
    <lineage>
        <taxon>Bacteria</taxon>
        <taxon>Pseudomonadati</taxon>
        <taxon>Bacteroidota</taxon>
        <taxon>Bacteroidia</taxon>
        <taxon>Bacteroidales</taxon>
        <taxon>Bacteroidaceae</taxon>
        <taxon>Bacteroides</taxon>
    </lineage>
</organism>
<dbReference type="CDD" id="cd07516">
    <property type="entry name" value="HAD_Pase"/>
    <property type="match status" value="1"/>
</dbReference>
<evidence type="ECO:0000313" key="1">
    <source>
        <dbReference type="EMBL" id="BEG98693.1"/>
    </source>
</evidence>
<dbReference type="PROSITE" id="PS01229">
    <property type="entry name" value="COF_2"/>
    <property type="match status" value="1"/>
</dbReference>
<dbReference type="EMBL" id="AP028055">
    <property type="protein sequence ID" value="BEG98693.1"/>
    <property type="molecule type" value="Genomic_DNA"/>
</dbReference>
<dbReference type="SFLD" id="SFLDG01144">
    <property type="entry name" value="C2.B.4:_PGP_Like"/>
    <property type="match status" value="1"/>
</dbReference>
<dbReference type="RefSeq" id="WP_353333837.1">
    <property type="nucleotide sequence ID" value="NZ_AP028055.1"/>
</dbReference>
<reference evidence="1 2" key="1">
    <citation type="submission" date="2023-04" db="EMBL/GenBank/DDBJ databases">
        <title>Draft genome sequence of acteroides sedimenti strain YN3PY1.</title>
        <authorList>
            <person name="Yoshida N."/>
        </authorList>
    </citation>
    <scope>NUCLEOTIDE SEQUENCE [LARGE SCALE GENOMIC DNA]</scope>
    <source>
        <strain evidence="1 2">YN3PY1</strain>
    </source>
</reference>